<reference evidence="4" key="1">
    <citation type="submission" date="2020-02" db="EMBL/GenBank/DDBJ databases">
        <authorList>
            <person name="Meier V. D."/>
        </authorList>
    </citation>
    <scope>NUCLEOTIDE SEQUENCE</scope>
    <source>
        <strain evidence="4">AVDCRST_MAG49</strain>
    </source>
</reference>
<feature type="chain" id="PRO_5026698062" description="DUF4394 domain-containing protein" evidence="2">
    <location>
        <begin position="30"/>
        <end position="327"/>
    </location>
</feature>
<accession>A0A6J4UIX0</accession>
<dbReference type="SUPFAM" id="SSF63825">
    <property type="entry name" value="YWTD domain"/>
    <property type="match status" value="1"/>
</dbReference>
<dbReference type="Pfam" id="PF14339">
    <property type="entry name" value="DUF4394"/>
    <property type="match status" value="1"/>
</dbReference>
<dbReference type="InterPro" id="IPR025507">
    <property type="entry name" value="DUF4394"/>
</dbReference>
<organism evidence="4">
    <name type="scientific">uncultured Thermomicrobiales bacterium</name>
    <dbReference type="NCBI Taxonomy" id="1645740"/>
    <lineage>
        <taxon>Bacteria</taxon>
        <taxon>Pseudomonadati</taxon>
        <taxon>Thermomicrobiota</taxon>
        <taxon>Thermomicrobia</taxon>
        <taxon>Thermomicrobiales</taxon>
        <taxon>environmental samples</taxon>
    </lineage>
</organism>
<evidence type="ECO:0000256" key="2">
    <source>
        <dbReference type="SAM" id="SignalP"/>
    </source>
</evidence>
<evidence type="ECO:0000259" key="3">
    <source>
        <dbReference type="Pfam" id="PF14339"/>
    </source>
</evidence>
<feature type="signal peptide" evidence="2">
    <location>
        <begin position="1"/>
        <end position="29"/>
    </location>
</feature>
<feature type="transmembrane region" description="Helical" evidence="1">
    <location>
        <begin position="302"/>
        <end position="321"/>
    </location>
</feature>
<gene>
    <name evidence="4" type="ORF">AVDCRST_MAG49-1703</name>
</gene>
<proteinExistence type="predicted"/>
<sequence length="327" mass="31741">MSLPFRAAVAGLVLVALALTAVAPGVAAAAGELGGTTLYAVDLDGGEFSRVGEVGDGETVVALALAGEASAYAATADGRLVSFDPSDPGTLSGDVALSGLGGQTVVGLDVRPATDELFALGSGSTIFVVDADSGQATAIADGAFDPALEGGAFGFDFNPTVDRIRVVSETGQNLRLNPETGLIGSNPDTGAPTVDSRLAYADGDANAGAAPAAVGAGYTNSVADAESTKLYVIDAAQDTLALQDPPNEGVLNTVGALGVDVAGAVGFDILASGTAYATVATAVQMPNTGTGSTLAAGSAGTGPLAVLALAMVAALAGIATTRRLGRA</sequence>
<feature type="domain" description="DUF4394" evidence="3">
    <location>
        <begin position="79"/>
        <end position="285"/>
    </location>
</feature>
<keyword evidence="2" id="KW-0732">Signal</keyword>
<dbReference type="EMBL" id="CADCWG010000106">
    <property type="protein sequence ID" value="CAA9550067.1"/>
    <property type="molecule type" value="Genomic_DNA"/>
</dbReference>
<evidence type="ECO:0000256" key="1">
    <source>
        <dbReference type="SAM" id="Phobius"/>
    </source>
</evidence>
<dbReference type="AlphaFoldDB" id="A0A6J4UIX0"/>
<keyword evidence="1" id="KW-0812">Transmembrane</keyword>
<keyword evidence="1" id="KW-0472">Membrane</keyword>
<keyword evidence="1" id="KW-1133">Transmembrane helix</keyword>
<evidence type="ECO:0000313" key="4">
    <source>
        <dbReference type="EMBL" id="CAA9550067.1"/>
    </source>
</evidence>
<name>A0A6J4UIX0_9BACT</name>
<protein>
    <recommendedName>
        <fullName evidence="3">DUF4394 domain-containing protein</fullName>
    </recommendedName>
</protein>